<proteinExistence type="predicted"/>
<reference evidence="1 2" key="1">
    <citation type="journal article" date="2018" name="Nat. Ecol. Evol.">
        <title>Shark genomes provide insights into elasmobranch evolution and the origin of vertebrates.</title>
        <authorList>
            <person name="Hara Y"/>
            <person name="Yamaguchi K"/>
            <person name="Onimaru K"/>
            <person name="Kadota M"/>
            <person name="Koyanagi M"/>
            <person name="Keeley SD"/>
            <person name="Tatsumi K"/>
            <person name="Tanaka K"/>
            <person name="Motone F"/>
            <person name="Kageyama Y"/>
            <person name="Nozu R"/>
            <person name="Adachi N"/>
            <person name="Nishimura O"/>
            <person name="Nakagawa R"/>
            <person name="Tanegashima C"/>
            <person name="Kiyatake I"/>
            <person name="Matsumoto R"/>
            <person name="Murakumo K"/>
            <person name="Nishida K"/>
            <person name="Terakita A"/>
            <person name="Kuratani S"/>
            <person name="Sato K"/>
            <person name="Hyodo S Kuraku.S."/>
        </authorList>
    </citation>
    <scope>NUCLEOTIDE SEQUENCE [LARGE SCALE GENOMIC DNA]</scope>
</reference>
<name>A0A401TYE1_CHIPU</name>
<comment type="caution">
    <text evidence="1">The sequence shown here is derived from an EMBL/GenBank/DDBJ whole genome shotgun (WGS) entry which is preliminary data.</text>
</comment>
<sequence length="46" mass="5077">MQFVDNHAALATDRILLRRIRGSEISRVRPLGDAGMLRQLDRGGSG</sequence>
<evidence type="ECO:0000313" key="2">
    <source>
        <dbReference type="Proteomes" id="UP000287033"/>
    </source>
</evidence>
<keyword evidence="2" id="KW-1185">Reference proteome</keyword>
<feature type="non-terminal residue" evidence="1">
    <location>
        <position position="46"/>
    </location>
</feature>
<organism evidence="1 2">
    <name type="scientific">Chiloscyllium punctatum</name>
    <name type="common">Brownbanded bambooshark</name>
    <name type="synonym">Hemiscyllium punctatum</name>
    <dbReference type="NCBI Taxonomy" id="137246"/>
    <lineage>
        <taxon>Eukaryota</taxon>
        <taxon>Metazoa</taxon>
        <taxon>Chordata</taxon>
        <taxon>Craniata</taxon>
        <taxon>Vertebrata</taxon>
        <taxon>Chondrichthyes</taxon>
        <taxon>Elasmobranchii</taxon>
        <taxon>Galeomorphii</taxon>
        <taxon>Galeoidea</taxon>
        <taxon>Orectolobiformes</taxon>
        <taxon>Hemiscylliidae</taxon>
        <taxon>Chiloscyllium</taxon>
    </lineage>
</organism>
<dbReference type="AlphaFoldDB" id="A0A401TYE1"/>
<dbReference type="EMBL" id="BEZZ01228834">
    <property type="protein sequence ID" value="GCC47649.1"/>
    <property type="molecule type" value="Genomic_DNA"/>
</dbReference>
<gene>
    <name evidence="1" type="ORF">chiPu_0032154</name>
</gene>
<protein>
    <submittedName>
        <fullName evidence="1">Uncharacterized protein</fullName>
    </submittedName>
</protein>
<accession>A0A401TYE1</accession>
<evidence type="ECO:0000313" key="1">
    <source>
        <dbReference type="EMBL" id="GCC47649.1"/>
    </source>
</evidence>
<dbReference type="Proteomes" id="UP000287033">
    <property type="component" value="Unassembled WGS sequence"/>
</dbReference>